<evidence type="ECO:0000256" key="3">
    <source>
        <dbReference type="ARBA" id="ARBA00023125"/>
    </source>
</evidence>
<dbReference type="InterPro" id="IPR050389">
    <property type="entry name" value="LysR-type_TF"/>
</dbReference>
<keyword evidence="3" id="KW-0238">DNA-binding</keyword>
<dbReference type="SUPFAM" id="SSF46785">
    <property type="entry name" value="Winged helix' DNA-binding domain"/>
    <property type="match status" value="1"/>
</dbReference>
<dbReference type="PANTHER" id="PTHR30118:SF15">
    <property type="entry name" value="TRANSCRIPTIONAL REGULATORY PROTEIN"/>
    <property type="match status" value="1"/>
</dbReference>
<dbReference type="InterPro" id="IPR000847">
    <property type="entry name" value="LysR_HTH_N"/>
</dbReference>
<dbReference type="EMBL" id="CP011568">
    <property type="protein sequence ID" value="AKJ66992.1"/>
    <property type="molecule type" value="Genomic_DNA"/>
</dbReference>
<dbReference type="KEGG" id="ptx:ABW99_00845"/>
<dbReference type="RefSeq" id="WP_047212511.1">
    <property type="nucleotide sequence ID" value="NZ_CP011568.3"/>
</dbReference>
<proteinExistence type="inferred from homology"/>
<dbReference type="PRINTS" id="PR00039">
    <property type="entry name" value="HTHLYSR"/>
</dbReference>
<protein>
    <submittedName>
        <fullName evidence="6">LysR family transcriptional regulator</fullName>
    </submittedName>
</protein>
<dbReference type="CDD" id="cd08459">
    <property type="entry name" value="PBP2_DntR_NahR_LinR_like"/>
    <property type="match status" value="1"/>
</dbReference>
<dbReference type="InterPro" id="IPR005119">
    <property type="entry name" value="LysR_subst-bd"/>
</dbReference>
<dbReference type="AlphaFoldDB" id="A0A0G3ENW2"/>
<dbReference type="GO" id="GO:0003677">
    <property type="term" value="F:DNA binding"/>
    <property type="evidence" value="ECO:0007669"/>
    <property type="project" value="UniProtKB-KW"/>
</dbReference>
<keyword evidence="2" id="KW-0805">Transcription regulation</keyword>
<reference evidence="7" key="1">
    <citation type="submission" date="2015-06" db="EMBL/GenBank/DDBJ databases">
        <authorList>
            <person name="Lim Y.L."/>
            <person name="Ee R."/>
            <person name="Yong D."/>
            <person name="How K.Y."/>
            <person name="Yin W.F."/>
            <person name="Chan K.G."/>
        </authorList>
    </citation>
    <scope>NUCLEOTIDE SEQUENCE [LARGE SCALE GENOMIC DNA]</scope>
    <source>
        <strain evidence="7">DSM 25325</strain>
    </source>
</reference>
<dbReference type="InterPro" id="IPR036390">
    <property type="entry name" value="WH_DNA-bd_sf"/>
</dbReference>
<feature type="domain" description="HTH lysR-type" evidence="5">
    <location>
        <begin position="7"/>
        <end position="64"/>
    </location>
</feature>
<dbReference type="PATRIC" id="fig|445709.3.peg.190"/>
<keyword evidence="7" id="KW-1185">Reference proteome</keyword>
<organism evidence="6 7">
    <name type="scientific">Pandoraea thiooxydans</name>
    <dbReference type="NCBI Taxonomy" id="445709"/>
    <lineage>
        <taxon>Bacteria</taxon>
        <taxon>Pseudomonadati</taxon>
        <taxon>Pseudomonadota</taxon>
        <taxon>Betaproteobacteria</taxon>
        <taxon>Burkholderiales</taxon>
        <taxon>Burkholderiaceae</taxon>
        <taxon>Pandoraea</taxon>
    </lineage>
</organism>
<dbReference type="PANTHER" id="PTHR30118">
    <property type="entry name" value="HTH-TYPE TRANSCRIPTIONAL REGULATOR LEUO-RELATED"/>
    <property type="match status" value="1"/>
</dbReference>
<dbReference type="OrthoDB" id="5495633at2"/>
<dbReference type="InterPro" id="IPR036388">
    <property type="entry name" value="WH-like_DNA-bd_sf"/>
</dbReference>
<dbReference type="Pfam" id="PF03466">
    <property type="entry name" value="LysR_substrate"/>
    <property type="match status" value="1"/>
</dbReference>
<dbReference type="PROSITE" id="PS50931">
    <property type="entry name" value="HTH_LYSR"/>
    <property type="match status" value="1"/>
</dbReference>
<dbReference type="Gene3D" id="3.40.190.10">
    <property type="entry name" value="Periplasmic binding protein-like II"/>
    <property type="match status" value="2"/>
</dbReference>
<dbReference type="Proteomes" id="UP000036700">
    <property type="component" value="Chromosome"/>
</dbReference>
<dbReference type="GO" id="GO:0003700">
    <property type="term" value="F:DNA-binding transcription factor activity"/>
    <property type="evidence" value="ECO:0007669"/>
    <property type="project" value="InterPro"/>
</dbReference>
<gene>
    <name evidence="6" type="ORF">ABW99_00845</name>
</gene>
<accession>A0A0G3ENW2</accession>
<dbReference type="SUPFAM" id="SSF53850">
    <property type="entry name" value="Periplasmic binding protein-like II"/>
    <property type="match status" value="1"/>
</dbReference>
<dbReference type="Pfam" id="PF00126">
    <property type="entry name" value="HTH_1"/>
    <property type="match status" value="1"/>
</dbReference>
<evidence type="ECO:0000256" key="4">
    <source>
        <dbReference type="ARBA" id="ARBA00023163"/>
    </source>
</evidence>
<evidence type="ECO:0000313" key="6">
    <source>
        <dbReference type="EMBL" id="AKJ66992.1"/>
    </source>
</evidence>
<evidence type="ECO:0000313" key="7">
    <source>
        <dbReference type="Proteomes" id="UP000036700"/>
    </source>
</evidence>
<comment type="similarity">
    <text evidence="1">Belongs to the LysR transcriptional regulatory family.</text>
</comment>
<dbReference type="Gene3D" id="1.10.10.10">
    <property type="entry name" value="Winged helix-like DNA-binding domain superfamily/Winged helix DNA-binding domain"/>
    <property type="match status" value="1"/>
</dbReference>
<keyword evidence="4" id="KW-0804">Transcription</keyword>
<name>A0A0G3ENW2_9BURK</name>
<sequence length="302" mass="34292">MADFNKIDLNLLRVFQAILEERSLTHAGYRLGLSQPAISYALGRLRTLFDDPLFVRIPNGMAPTPTAEQLAQPVGRALAAVREALRHAEHFDAGSSTRTFRLSMSDIGEQVFLPPLCEKLQQVAPFLQLEAEQIPVTKVEEALRLGQLDFAVGNLPALKSVTRYALLFHEAYVCMTRKRAGLPQRSLSAQRFLELSHIAVSSSESSHRTIDDSLRAAGLHRRIALRVPHFTVIPQILQRTDWMVTLPRRVARHFNEHRQFAVYPLPVAIPEVEVTVHWHESFDNDDGNRWLREQIIDTLRDT</sequence>
<evidence type="ECO:0000256" key="1">
    <source>
        <dbReference type="ARBA" id="ARBA00009437"/>
    </source>
</evidence>
<evidence type="ECO:0000256" key="2">
    <source>
        <dbReference type="ARBA" id="ARBA00023015"/>
    </source>
</evidence>
<evidence type="ECO:0000259" key="5">
    <source>
        <dbReference type="PROSITE" id="PS50931"/>
    </source>
</evidence>